<keyword evidence="3" id="KW-1185">Reference proteome</keyword>
<name>A0A1M4YVU0_9SPHI</name>
<proteinExistence type="predicted"/>
<dbReference type="EMBL" id="FQUQ01000002">
    <property type="protein sequence ID" value="SHF09677.1"/>
    <property type="molecule type" value="Genomic_DNA"/>
</dbReference>
<dbReference type="OrthoDB" id="642327at2"/>
<organism evidence="2 3">
    <name type="scientific">Pedobacter caeni</name>
    <dbReference type="NCBI Taxonomy" id="288992"/>
    <lineage>
        <taxon>Bacteria</taxon>
        <taxon>Pseudomonadati</taxon>
        <taxon>Bacteroidota</taxon>
        <taxon>Sphingobacteriia</taxon>
        <taxon>Sphingobacteriales</taxon>
        <taxon>Sphingobacteriaceae</taxon>
        <taxon>Pedobacter</taxon>
    </lineage>
</organism>
<evidence type="ECO:0000313" key="3">
    <source>
        <dbReference type="Proteomes" id="UP000184287"/>
    </source>
</evidence>
<dbReference type="STRING" id="288992.SAMN04488522_10279"/>
<dbReference type="AlphaFoldDB" id="A0A1M4YVU0"/>
<reference evidence="3" key="1">
    <citation type="submission" date="2016-11" db="EMBL/GenBank/DDBJ databases">
        <authorList>
            <person name="Varghese N."/>
            <person name="Submissions S."/>
        </authorList>
    </citation>
    <scope>NUCLEOTIDE SEQUENCE [LARGE SCALE GENOMIC DNA]</scope>
    <source>
        <strain evidence="3">DSM 16990</strain>
    </source>
</reference>
<accession>A0A1M4YVU0</accession>
<gene>
    <name evidence="2" type="ORF">SAMN04488522_10279</name>
</gene>
<dbReference type="RefSeq" id="WP_073229754.1">
    <property type="nucleotide sequence ID" value="NZ_FQUQ01000002.1"/>
</dbReference>
<sequence length="289" mass="33879">MMETQETISYHISTASKVRIGGRINQFVQDRWVELRQIDRKNDHLLFEYKLLDQKMEGSALIHEWAEDLEWLQTPIYFLTNLEGKLVGMQGLQHLKTRWEDQFREKLSKKYAKTPGFQQMIAETDVLLNDEKRLAQSFIGYNHFRALFQPLPKVHPVSEESKLVIPRYFGTTDLPLNIMQTSKVYDQHLLITNNGTLDVRNFDSKPVIRMFKDLTNTYNLKVDLQVDLEEEYILLNGKMESADLFLEVEVPDFYQVTTAHQVKLIHPGGTDKEKDQNRPWSLPLVHQSN</sequence>
<protein>
    <submittedName>
        <fullName evidence="2">Uncharacterized protein</fullName>
    </submittedName>
</protein>
<feature type="region of interest" description="Disordered" evidence="1">
    <location>
        <begin position="266"/>
        <end position="289"/>
    </location>
</feature>
<evidence type="ECO:0000256" key="1">
    <source>
        <dbReference type="SAM" id="MobiDB-lite"/>
    </source>
</evidence>
<evidence type="ECO:0000313" key="2">
    <source>
        <dbReference type="EMBL" id="SHF09677.1"/>
    </source>
</evidence>
<dbReference type="Proteomes" id="UP000184287">
    <property type="component" value="Unassembled WGS sequence"/>
</dbReference>